<dbReference type="AlphaFoldDB" id="A0A4E0RFR9"/>
<protein>
    <submittedName>
        <fullName evidence="2">Uncharacterized protein</fullName>
    </submittedName>
</protein>
<proteinExistence type="predicted"/>
<comment type="caution">
    <text evidence="2">The sequence shown here is derived from an EMBL/GenBank/DDBJ whole genome shotgun (WGS) entry which is preliminary data.</text>
</comment>
<keyword evidence="3" id="KW-1185">Reference proteome</keyword>
<feature type="compositionally biased region" description="Polar residues" evidence="1">
    <location>
        <begin position="86"/>
        <end position="96"/>
    </location>
</feature>
<name>A0A4E0RFR9_FASHE</name>
<reference evidence="2" key="1">
    <citation type="submission" date="2019-03" db="EMBL/GenBank/DDBJ databases">
        <title>Improved annotation for the trematode Fasciola hepatica.</title>
        <authorList>
            <person name="Choi Y.-J."/>
            <person name="Martin J."/>
            <person name="Mitreva M."/>
        </authorList>
    </citation>
    <scope>NUCLEOTIDE SEQUENCE [LARGE SCALE GENOMIC DNA]</scope>
</reference>
<dbReference type="EMBL" id="JXXN02000345">
    <property type="protein sequence ID" value="THD27709.1"/>
    <property type="molecule type" value="Genomic_DNA"/>
</dbReference>
<accession>A0A4E0RFR9</accession>
<evidence type="ECO:0000313" key="3">
    <source>
        <dbReference type="Proteomes" id="UP000230066"/>
    </source>
</evidence>
<dbReference type="Proteomes" id="UP000230066">
    <property type="component" value="Unassembled WGS sequence"/>
</dbReference>
<evidence type="ECO:0000313" key="2">
    <source>
        <dbReference type="EMBL" id="THD27709.1"/>
    </source>
</evidence>
<feature type="region of interest" description="Disordered" evidence="1">
    <location>
        <begin position="85"/>
        <end position="110"/>
    </location>
</feature>
<organism evidence="2 3">
    <name type="scientific">Fasciola hepatica</name>
    <name type="common">Liver fluke</name>
    <dbReference type="NCBI Taxonomy" id="6192"/>
    <lineage>
        <taxon>Eukaryota</taxon>
        <taxon>Metazoa</taxon>
        <taxon>Spiralia</taxon>
        <taxon>Lophotrochozoa</taxon>
        <taxon>Platyhelminthes</taxon>
        <taxon>Trematoda</taxon>
        <taxon>Digenea</taxon>
        <taxon>Plagiorchiida</taxon>
        <taxon>Echinostomata</taxon>
        <taxon>Echinostomatoidea</taxon>
        <taxon>Fasciolidae</taxon>
        <taxon>Fasciola</taxon>
    </lineage>
</organism>
<gene>
    <name evidence="2" type="ORF">D915_001515</name>
</gene>
<evidence type="ECO:0000256" key="1">
    <source>
        <dbReference type="SAM" id="MobiDB-lite"/>
    </source>
</evidence>
<sequence>MESNTRTDCSLRFPMSIRLKVVPFTSPIATQLQLEKLHELDRTTKPTATIPGTLIIDLPLAEPIQLAISLTYQDVKRCLVGLQAKTGGQSNGSDGSPETFGQKIDNSLEL</sequence>